<feature type="signal peptide" evidence="1">
    <location>
        <begin position="1"/>
        <end position="22"/>
    </location>
</feature>
<accession>A0AA37LVC6</accession>
<sequence length="103" mass="10404">MRASAVLFTLFAALAAAAPSKAGNVDVNPLLESRQCSASGTCSKGGDDGTFCSQLKCCSNSKSGRGGALTILAFSGLLLRLSTAAELSPSRTSRYAALLSVDA</sequence>
<feature type="chain" id="PRO_5041311209" evidence="1">
    <location>
        <begin position="23"/>
        <end position="103"/>
    </location>
</feature>
<comment type="caution">
    <text evidence="2">The sequence shown here is derived from an EMBL/GenBank/DDBJ whole genome shotgun (WGS) entry which is preliminary data.</text>
</comment>
<dbReference type="AlphaFoldDB" id="A0AA37LVC6"/>
<keyword evidence="1" id="KW-0732">Signal</keyword>
<gene>
    <name evidence="2" type="ORF">ColLi_08439</name>
</gene>
<evidence type="ECO:0000313" key="3">
    <source>
        <dbReference type="Proteomes" id="UP001055172"/>
    </source>
</evidence>
<dbReference type="Proteomes" id="UP001055172">
    <property type="component" value="Unassembled WGS sequence"/>
</dbReference>
<name>A0AA37LVC6_9PEZI</name>
<evidence type="ECO:0000256" key="1">
    <source>
        <dbReference type="SAM" id="SignalP"/>
    </source>
</evidence>
<keyword evidence="3" id="KW-1185">Reference proteome</keyword>
<organism evidence="2 3">
    <name type="scientific">Colletotrichum liriopes</name>
    <dbReference type="NCBI Taxonomy" id="708192"/>
    <lineage>
        <taxon>Eukaryota</taxon>
        <taxon>Fungi</taxon>
        <taxon>Dikarya</taxon>
        <taxon>Ascomycota</taxon>
        <taxon>Pezizomycotina</taxon>
        <taxon>Sordariomycetes</taxon>
        <taxon>Hypocreomycetidae</taxon>
        <taxon>Glomerellales</taxon>
        <taxon>Glomerellaceae</taxon>
        <taxon>Colletotrichum</taxon>
        <taxon>Colletotrichum spaethianum species complex</taxon>
    </lineage>
</organism>
<reference evidence="2 3" key="1">
    <citation type="submission" date="2021-07" db="EMBL/GenBank/DDBJ databases">
        <title>Genome data of Colletotrichum spaethianum.</title>
        <authorList>
            <person name="Utami Y.D."/>
            <person name="Hiruma K."/>
        </authorList>
    </citation>
    <scope>NUCLEOTIDE SEQUENCE [LARGE SCALE GENOMIC DNA]</scope>
    <source>
        <strain evidence="2 3">MAFF 242679</strain>
    </source>
</reference>
<evidence type="ECO:0000313" key="2">
    <source>
        <dbReference type="EMBL" id="GJC85601.1"/>
    </source>
</evidence>
<dbReference type="EMBL" id="BPPX01000018">
    <property type="protein sequence ID" value="GJC85601.1"/>
    <property type="molecule type" value="Genomic_DNA"/>
</dbReference>
<proteinExistence type="predicted"/>
<protein>
    <submittedName>
        <fullName evidence="2">Uncharacterized protein</fullName>
    </submittedName>
</protein>